<accession>A0AAV0KGT1</accession>
<feature type="domain" description="NADH:flavin oxidoreductase/NADH oxidase N-terminal" evidence="6">
    <location>
        <begin position="68"/>
        <end position="111"/>
    </location>
</feature>
<keyword evidence="8" id="KW-1185">Reference proteome</keyword>
<evidence type="ECO:0000313" key="8">
    <source>
        <dbReference type="Proteomes" id="UP001154282"/>
    </source>
</evidence>
<keyword evidence="4" id="KW-0288">FMN</keyword>
<comment type="cofactor">
    <cofactor evidence="1">
        <name>FMN</name>
        <dbReference type="ChEBI" id="CHEBI:58210"/>
    </cofactor>
</comment>
<evidence type="ECO:0000256" key="5">
    <source>
        <dbReference type="ARBA" id="ARBA00022857"/>
    </source>
</evidence>
<evidence type="ECO:0000256" key="3">
    <source>
        <dbReference type="ARBA" id="ARBA00022630"/>
    </source>
</evidence>
<keyword evidence="5" id="KW-0521">NADP</keyword>
<dbReference type="AlphaFoldDB" id="A0AAV0KGT1"/>
<dbReference type="GO" id="GO:0010181">
    <property type="term" value="F:FMN binding"/>
    <property type="evidence" value="ECO:0007669"/>
    <property type="project" value="InterPro"/>
</dbReference>
<comment type="similarity">
    <text evidence="2">Belongs to the NADH:flavin oxidoreductase/NADH oxidase family.</text>
</comment>
<dbReference type="PANTHER" id="PTHR22893">
    <property type="entry name" value="NADH OXIDOREDUCTASE-RELATED"/>
    <property type="match status" value="1"/>
</dbReference>
<reference evidence="7" key="1">
    <citation type="submission" date="2022-08" db="EMBL/GenBank/DDBJ databases">
        <authorList>
            <person name="Gutierrez-Valencia J."/>
        </authorList>
    </citation>
    <scope>NUCLEOTIDE SEQUENCE</scope>
</reference>
<protein>
    <recommendedName>
        <fullName evidence="6">NADH:flavin oxidoreductase/NADH oxidase N-terminal domain-containing protein</fullName>
    </recommendedName>
</protein>
<dbReference type="GO" id="GO:0016491">
    <property type="term" value="F:oxidoreductase activity"/>
    <property type="evidence" value="ECO:0007669"/>
    <property type="project" value="InterPro"/>
</dbReference>
<dbReference type="InterPro" id="IPR001155">
    <property type="entry name" value="OxRdtase_FMN_N"/>
</dbReference>
<evidence type="ECO:0000256" key="4">
    <source>
        <dbReference type="ARBA" id="ARBA00022643"/>
    </source>
</evidence>
<dbReference type="PANTHER" id="PTHR22893:SF91">
    <property type="entry name" value="NADPH DEHYDROGENASE 2-RELATED"/>
    <property type="match status" value="1"/>
</dbReference>
<evidence type="ECO:0000256" key="1">
    <source>
        <dbReference type="ARBA" id="ARBA00001917"/>
    </source>
</evidence>
<evidence type="ECO:0000259" key="6">
    <source>
        <dbReference type="Pfam" id="PF00724"/>
    </source>
</evidence>
<evidence type="ECO:0000256" key="2">
    <source>
        <dbReference type="ARBA" id="ARBA00005979"/>
    </source>
</evidence>
<dbReference type="EMBL" id="CAMGYJ010000005">
    <property type="protein sequence ID" value="CAI0421475.1"/>
    <property type="molecule type" value="Genomic_DNA"/>
</dbReference>
<dbReference type="Gene3D" id="3.20.20.70">
    <property type="entry name" value="Aldolase class I"/>
    <property type="match status" value="1"/>
</dbReference>
<name>A0AAV0KGT1_9ROSI</name>
<proteinExistence type="inferred from homology"/>
<dbReference type="Proteomes" id="UP001154282">
    <property type="component" value="Unassembled WGS sequence"/>
</dbReference>
<sequence length="122" mass="14028">MEMCLSLMPSCITPREPPMAAFSLQKQLQFRQPLTGSEIHFSLAFRIDYIYMHHFFCLCNLFATLSIESYTDSPGIWTEEQVEAWKPIVDGVHAKGGIFFCQLWHAGRASNTGLLWILIITW</sequence>
<evidence type="ECO:0000313" key="7">
    <source>
        <dbReference type="EMBL" id="CAI0421475.1"/>
    </source>
</evidence>
<dbReference type="InterPro" id="IPR013785">
    <property type="entry name" value="Aldolase_TIM"/>
</dbReference>
<dbReference type="Pfam" id="PF00724">
    <property type="entry name" value="Oxidored_FMN"/>
    <property type="match status" value="1"/>
</dbReference>
<gene>
    <name evidence="7" type="ORF">LITE_LOCUS18754</name>
</gene>
<comment type="caution">
    <text evidence="7">The sequence shown here is derived from an EMBL/GenBank/DDBJ whole genome shotgun (WGS) entry which is preliminary data.</text>
</comment>
<organism evidence="7 8">
    <name type="scientific">Linum tenue</name>
    <dbReference type="NCBI Taxonomy" id="586396"/>
    <lineage>
        <taxon>Eukaryota</taxon>
        <taxon>Viridiplantae</taxon>
        <taxon>Streptophyta</taxon>
        <taxon>Embryophyta</taxon>
        <taxon>Tracheophyta</taxon>
        <taxon>Spermatophyta</taxon>
        <taxon>Magnoliopsida</taxon>
        <taxon>eudicotyledons</taxon>
        <taxon>Gunneridae</taxon>
        <taxon>Pentapetalae</taxon>
        <taxon>rosids</taxon>
        <taxon>fabids</taxon>
        <taxon>Malpighiales</taxon>
        <taxon>Linaceae</taxon>
        <taxon>Linum</taxon>
    </lineage>
</organism>
<keyword evidence="3" id="KW-0285">Flavoprotein</keyword>
<dbReference type="SUPFAM" id="SSF51395">
    <property type="entry name" value="FMN-linked oxidoreductases"/>
    <property type="match status" value="1"/>
</dbReference>
<dbReference type="InterPro" id="IPR045247">
    <property type="entry name" value="Oye-like"/>
</dbReference>